<dbReference type="RefSeq" id="XP_014471275.1">
    <property type="nucleotide sequence ID" value="XM_014615789.1"/>
</dbReference>
<evidence type="ECO:0000313" key="6">
    <source>
        <dbReference type="Proteomes" id="UP000515204"/>
    </source>
</evidence>
<keyword evidence="2" id="KW-0732">Signal</keyword>
<dbReference type="SUPFAM" id="SSF48056">
    <property type="entry name" value="Di-copper centre-containing domain"/>
    <property type="match status" value="1"/>
</dbReference>
<evidence type="ECO:0000259" key="5">
    <source>
        <dbReference type="Pfam" id="PF03723"/>
    </source>
</evidence>
<dbReference type="PANTHER" id="PTHR11511">
    <property type="entry name" value="LARVAL STORAGE PROTEIN/PHENOLOXIDASE"/>
    <property type="match status" value="1"/>
</dbReference>
<dbReference type="Gene3D" id="1.20.1370.10">
    <property type="entry name" value="Hemocyanin, N-terminal domain"/>
    <property type="match status" value="1"/>
</dbReference>
<dbReference type="SUPFAM" id="SSF81296">
    <property type="entry name" value="E set domains"/>
    <property type="match status" value="1"/>
</dbReference>
<protein>
    <submittedName>
        <fullName evidence="7">Hexamerin-like</fullName>
    </submittedName>
</protein>
<sequence length="685" mass="82416">MLKELLLLALAALCASDAMHISGKTADMDFLHKQKKIYELLFFVKQNTLTDTEFYEIGRNYDIENNIDLYKDKAIAQEFLYFYRQGMLQRDAIFSPYYEEHREEVKILFKLFYCAKDFQTFYKTACWARLHLNDGVFTSAFTVAVFYRPDCKYMRVPAPYETYPNLYFDSNVIQEAHRIKMTRGISTTGMDNYDNYVIHANYSGNFVKPYLDDEYKMDYLMEDYSWNTYYYYSRQVFPFWLDMNEFDLPKNFRGQFYYYQHQQMYARYILERVSNDLGYVENFDWNKPFYPGYYSTLMYNNGIAMPQRPRYSNVPFYKYKYLKEIETLEMRIMNAIDLGYVHDKTGKQVNIYTPEGLNILANLIEGNVNSCNRRFYGMYDALARDILGFNFDYKEKNKVIPSALQTYCTSMRDPGFYRLYKRIMSYFFRYKKYMPYYTQSELIFPGVKFESVSMDKLQTYFDYCDTYINNAIDVESFKEGMKLRLTARRYCLNYKPFTYHFNINSDKETKASLKIFLGPAFDHHHHKEKDTSYLREYYQYFVELDNFVVTLRQGANTIERRSSDSYYTMPDMTPADMYYKKLEKAVEGSEPFTYYEKIIGFPERLYLPKGKPEGMRYKMFFYLSPIDEAKITNIELPFFGKYILIGKSLGFPLDRPTHPWKFFTPNMYYTDVFIYHNTEAEKTHY</sequence>
<dbReference type="CTD" id="409354"/>
<dbReference type="InterPro" id="IPR008922">
    <property type="entry name" value="Di-copper_centre_dom_sf"/>
</dbReference>
<dbReference type="GeneID" id="106742632"/>
<dbReference type="Pfam" id="PF00372">
    <property type="entry name" value="Hemocyanin_M"/>
    <property type="match status" value="1"/>
</dbReference>
<dbReference type="Gene3D" id="1.10.1280.10">
    <property type="entry name" value="Di-copper center containing domain from catechol oxidase"/>
    <property type="match status" value="1"/>
</dbReference>
<gene>
    <name evidence="7" type="primary">LOC106742632</name>
</gene>
<dbReference type="InterPro" id="IPR005204">
    <property type="entry name" value="Hemocyanin_N"/>
</dbReference>
<feature type="domain" description="Hemocyanin middle" evidence="3">
    <location>
        <begin position="158"/>
        <end position="427"/>
    </location>
</feature>
<dbReference type="InterPro" id="IPR014756">
    <property type="entry name" value="Ig_E-set"/>
</dbReference>
<dbReference type="Pfam" id="PF03722">
    <property type="entry name" value="Hemocyanin_N"/>
    <property type="match status" value="1"/>
</dbReference>
<organism evidence="6 7">
    <name type="scientific">Dinoponera quadriceps</name>
    <name type="common">South American ant</name>
    <dbReference type="NCBI Taxonomy" id="609295"/>
    <lineage>
        <taxon>Eukaryota</taxon>
        <taxon>Metazoa</taxon>
        <taxon>Ecdysozoa</taxon>
        <taxon>Arthropoda</taxon>
        <taxon>Hexapoda</taxon>
        <taxon>Insecta</taxon>
        <taxon>Pterygota</taxon>
        <taxon>Neoptera</taxon>
        <taxon>Endopterygota</taxon>
        <taxon>Hymenoptera</taxon>
        <taxon>Apocrita</taxon>
        <taxon>Aculeata</taxon>
        <taxon>Formicoidea</taxon>
        <taxon>Formicidae</taxon>
        <taxon>Ponerinae</taxon>
        <taxon>Ponerini</taxon>
        <taxon>Dinoponera</taxon>
    </lineage>
</organism>
<accession>A0A6P3WYY2</accession>
<feature type="chain" id="PRO_5028236886" evidence="2">
    <location>
        <begin position="19"/>
        <end position="685"/>
    </location>
</feature>
<dbReference type="GO" id="GO:0005615">
    <property type="term" value="C:extracellular space"/>
    <property type="evidence" value="ECO:0007669"/>
    <property type="project" value="UniProtKB-ARBA"/>
</dbReference>
<dbReference type="PRINTS" id="PR00187">
    <property type="entry name" value="HAEMOCYANIN"/>
</dbReference>
<evidence type="ECO:0000256" key="1">
    <source>
        <dbReference type="ARBA" id="ARBA00022761"/>
    </source>
</evidence>
<evidence type="ECO:0000313" key="7">
    <source>
        <dbReference type="RefSeq" id="XP_014471275.1"/>
    </source>
</evidence>
<keyword evidence="6" id="KW-1185">Reference proteome</keyword>
<dbReference type="PANTHER" id="PTHR11511:SF5">
    <property type="entry name" value="FAT-BODY PROTEIN 1-RELATED"/>
    <property type="match status" value="1"/>
</dbReference>
<evidence type="ECO:0000259" key="3">
    <source>
        <dbReference type="Pfam" id="PF00372"/>
    </source>
</evidence>
<name>A0A6P3WYY2_DINQU</name>
<dbReference type="InterPro" id="IPR036697">
    <property type="entry name" value="Hemocyanin_N_sf"/>
</dbReference>
<dbReference type="PROSITE" id="PS00210">
    <property type="entry name" value="HEMOCYANIN_2"/>
    <property type="match status" value="1"/>
</dbReference>
<feature type="domain" description="Hemocyanin C-terminal" evidence="5">
    <location>
        <begin position="437"/>
        <end position="676"/>
    </location>
</feature>
<dbReference type="KEGG" id="dqu:106742632"/>
<dbReference type="Pfam" id="PF03723">
    <property type="entry name" value="Hemocyanin_C"/>
    <property type="match status" value="1"/>
</dbReference>
<dbReference type="Gene3D" id="2.60.40.1520">
    <property type="entry name" value="Hemocyanin, C-terminal domain"/>
    <property type="match status" value="1"/>
</dbReference>
<evidence type="ECO:0000256" key="2">
    <source>
        <dbReference type="SAM" id="SignalP"/>
    </source>
</evidence>
<feature type="domain" description="Hemocyanin N-terminal" evidence="4">
    <location>
        <begin position="30"/>
        <end position="152"/>
    </location>
</feature>
<dbReference type="SUPFAM" id="SSF48050">
    <property type="entry name" value="Hemocyanin, N-terminal domain"/>
    <property type="match status" value="1"/>
</dbReference>
<dbReference type="InterPro" id="IPR005203">
    <property type="entry name" value="Hemocyanin_C"/>
</dbReference>
<dbReference type="InterPro" id="IPR037020">
    <property type="entry name" value="Hemocyanin_C_sf"/>
</dbReference>
<dbReference type="OrthoDB" id="6371642at2759"/>
<keyword evidence="1" id="KW-0758">Storage protein</keyword>
<dbReference type="AlphaFoldDB" id="A0A6P3WYY2"/>
<reference evidence="7" key="1">
    <citation type="submission" date="2025-08" db="UniProtKB">
        <authorList>
            <consortium name="RefSeq"/>
        </authorList>
    </citation>
    <scope>IDENTIFICATION</scope>
</reference>
<evidence type="ECO:0000259" key="4">
    <source>
        <dbReference type="Pfam" id="PF03722"/>
    </source>
</evidence>
<dbReference type="InterPro" id="IPR000896">
    <property type="entry name" value="Hemocyanin/hexamerin_mid_dom"/>
</dbReference>
<dbReference type="Proteomes" id="UP000515204">
    <property type="component" value="Unplaced"/>
</dbReference>
<dbReference type="InterPro" id="IPR013788">
    <property type="entry name" value="Hemocyanin/hexamerin"/>
</dbReference>
<dbReference type="GO" id="GO:0045735">
    <property type="term" value="F:nutrient reservoir activity"/>
    <property type="evidence" value="ECO:0007669"/>
    <property type="project" value="UniProtKB-KW"/>
</dbReference>
<feature type="signal peptide" evidence="2">
    <location>
        <begin position="1"/>
        <end position="18"/>
    </location>
</feature>
<proteinExistence type="predicted"/>